<dbReference type="RefSeq" id="WP_271091778.1">
    <property type="nucleotide sequence ID" value="NZ_JAPJZH010000017.1"/>
</dbReference>
<dbReference type="EMBL" id="JAPJZH010000017">
    <property type="protein sequence ID" value="MDA4847934.1"/>
    <property type="molecule type" value="Genomic_DNA"/>
</dbReference>
<evidence type="ECO:0000256" key="1">
    <source>
        <dbReference type="ARBA" id="ARBA00007074"/>
    </source>
</evidence>
<evidence type="ECO:0000313" key="7">
    <source>
        <dbReference type="Proteomes" id="UP001148313"/>
    </source>
</evidence>
<evidence type="ECO:0000313" key="6">
    <source>
        <dbReference type="EMBL" id="MDA4847934.1"/>
    </source>
</evidence>
<keyword evidence="2" id="KW-0645">Protease</keyword>
<dbReference type="Proteomes" id="UP001148313">
    <property type="component" value="Unassembled WGS sequence"/>
</dbReference>
<keyword evidence="7" id="KW-1185">Reference proteome</keyword>
<reference evidence="6" key="1">
    <citation type="submission" date="2022-11" db="EMBL/GenBank/DDBJ databases">
        <title>Hoeflea poritis sp. nov., isolated from scleractinian coral Porites lutea.</title>
        <authorList>
            <person name="Zhang G."/>
            <person name="Wei Q."/>
            <person name="Cai L."/>
        </authorList>
    </citation>
    <scope>NUCLEOTIDE SEQUENCE</scope>
    <source>
        <strain evidence="6">E7-10</strain>
    </source>
</reference>
<keyword evidence="3" id="KW-0378">Hydrolase</keyword>
<comment type="caution">
    <text evidence="6">The sequence shown here is derived from an EMBL/GenBank/DDBJ whole genome shotgun (WGS) entry which is preliminary data.</text>
</comment>
<dbReference type="InterPro" id="IPR038765">
    <property type="entry name" value="Papain-like_cys_pep_sf"/>
</dbReference>
<evidence type="ECO:0000256" key="3">
    <source>
        <dbReference type="ARBA" id="ARBA00022801"/>
    </source>
</evidence>
<gene>
    <name evidence="6" type="ORF">OOZ53_21430</name>
</gene>
<dbReference type="SUPFAM" id="SSF54001">
    <property type="entry name" value="Cysteine proteinases"/>
    <property type="match status" value="1"/>
</dbReference>
<name>A0ABT4VTB5_9HYPH</name>
<dbReference type="Gene3D" id="3.90.1720.10">
    <property type="entry name" value="endopeptidase domain like (from Nostoc punctiforme)"/>
    <property type="match status" value="1"/>
</dbReference>
<sequence length="287" mass="30829">MSAAPDRRLNAYRDDLADIALEGQVNAGKFVAGEKRVVAEPVLDMRDHPSAGSSIGTQALMGETVTVFEEKDGLSWVQLETDRYVGYVNSDGLAVPGAEPNHVVAVPRTFIYETADLRSPVRMVCSMGNRLALGGSQTTRGTDYRLLDGGGAVIAAHVEPLTYRASDYVAVAAGFLNTPYLWGGRSGFGLDCSGLVQLSLAMCGRPVPRDTDMQASGLGESIEAGPGYARLQRGDLVFWKGHVAIVEDERCVLHASGHAMQVVREPLSQAIDRIARLYGPPTQTRRP</sequence>
<dbReference type="PANTHER" id="PTHR47053:SF1">
    <property type="entry name" value="MUREIN DD-ENDOPEPTIDASE MEPH-RELATED"/>
    <property type="match status" value="1"/>
</dbReference>
<dbReference type="InterPro" id="IPR051202">
    <property type="entry name" value="Peptidase_C40"/>
</dbReference>
<feature type="domain" description="NlpC/P60" evidence="5">
    <location>
        <begin position="162"/>
        <end position="287"/>
    </location>
</feature>
<dbReference type="Gene3D" id="2.30.30.40">
    <property type="entry name" value="SH3 Domains"/>
    <property type="match status" value="1"/>
</dbReference>
<protein>
    <submittedName>
        <fullName evidence="6">NlpC/P60 family protein</fullName>
    </submittedName>
</protein>
<dbReference type="InterPro" id="IPR041382">
    <property type="entry name" value="SH3_16"/>
</dbReference>
<evidence type="ECO:0000259" key="5">
    <source>
        <dbReference type="PROSITE" id="PS51935"/>
    </source>
</evidence>
<keyword evidence="4" id="KW-0788">Thiol protease</keyword>
<dbReference type="PROSITE" id="PS51935">
    <property type="entry name" value="NLPC_P60"/>
    <property type="match status" value="1"/>
</dbReference>
<accession>A0ABT4VTB5</accession>
<evidence type="ECO:0000256" key="2">
    <source>
        <dbReference type="ARBA" id="ARBA00022670"/>
    </source>
</evidence>
<proteinExistence type="inferred from homology"/>
<dbReference type="PANTHER" id="PTHR47053">
    <property type="entry name" value="MUREIN DD-ENDOPEPTIDASE MEPH-RELATED"/>
    <property type="match status" value="1"/>
</dbReference>
<comment type="similarity">
    <text evidence="1">Belongs to the peptidase C40 family.</text>
</comment>
<dbReference type="InterPro" id="IPR000064">
    <property type="entry name" value="NLP_P60_dom"/>
</dbReference>
<evidence type="ECO:0000256" key="4">
    <source>
        <dbReference type="ARBA" id="ARBA00022807"/>
    </source>
</evidence>
<dbReference type="Pfam" id="PF00877">
    <property type="entry name" value="NLPC_P60"/>
    <property type="match status" value="1"/>
</dbReference>
<dbReference type="Pfam" id="PF18348">
    <property type="entry name" value="SH3_16"/>
    <property type="match status" value="1"/>
</dbReference>
<organism evidence="6 7">
    <name type="scientific">Hoeflea poritis</name>
    <dbReference type="NCBI Taxonomy" id="2993659"/>
    <lineage>
        <taxon>Bacteria</taxon>
        <taxon>Pseudomonadati</taxon>
        <taxon>Pseudomonadota</taxon>
        <taxon>Alphaproteobacteria</taxon>
        <taxon>Hyphomicrobiales</taxon>
        <taxon>Rhizobiaceae</taxon>
        <taxon>Hoeflea</taxon>
    </lineage>
</organism>